<accession>A0A249LDI3</accession>
<dbReference type="Proteomes" id="UP000217221">
    <property type="component" value="Chromosome"/>
</dbReference>
<reference evidence="20 21" key="1">
    <citation type="submission" date="2016-07" db="EMBL/GenBank/DDBJ databases">
        <title>High microdiversification within the ubiquitous acI lineage of Actinobacteria.</title>
        <authorList>
            <person name="Neuenschwander S.M."/>
            <person name="Salcher M."/>
            <person name="Ghai R."/>
            <person name="Pernthaler J."/>
        </authorList>
    </citation>
    <scope>NUCLEOTIDE SEQUENCE [LARGE SCALE GENOMIC DNA]</scope>
    <source>
        <strain evidence="20">MMS-VB-114</strain>
    </source>
</reference>
<evidence type="ECO:0000256" key="18">
    <source>
        <dbReference type="PIRSR" id="PIRSR006135-1"/>
    </source>
</evidence>
<keyword evidence="10" id="KW-0169">Cobalamin biosynthesis</keyword>
<evidence type="ECO:0000256" key="16">
    <source>
        <dbReference type="ARBA" id="ARBA00029570"/>
    </source>
</evidence>
<comment type="catalytic activity">
    <reaction evidence="2">
        <text>adenosylcob(III)inamide phosphate + GTP + H(+) = adenosylcob(III)inamide-GDP + diphosphate</text>
        <dbReference type="Rhea" id="RHEA:22712"/>
        <dbReference type="ChEBI" id="CHEBI:15378"/>
        <dbReference type="ChEBI" id="CHEBI:33019"/>
        <dbReference type="ChEBI" id="CHEBI:37565"/>
        <dbReference type="ChEBI" id="CHEBI:58502"/>
        <dbReference type="ChEBI" id="CHEBI:60487"/>
        <dbReference type="EC" id="2.7.7.62"/>
    </reaction>
</comment>
<dbReference type="KEGG" id="plim:PHILAsVB114_00525"/>
<evidence type="ECO:0000256" key="19">
    <source>
        <dbReference type="PIRSR" id="PIRSR006135-2"/>
    </source>
</evidence>
<comment type="pathway">
    <text evidence="6">Cofactor biosynthesis; adenosylcobalamin biosynthesis; adenosylcobalamin from cob(II)yrinate a,c-diamide: step 5/7.</text>
</comment>
<evidence type="ECO:0000256" key="4">
    <source>
        <dbReference type="ARBA" id="ARBA00003889"/>
    </source>
</evidence>
<evidence type="ECO:0000256" key="11">
    <source>
        <dbReference type="ARBA" id="ARBA00022679"/>
    </source>
</evidence>
<evidence type="ECO:0000256" key="9">
    <source>
        <dbReference type="ARBA" id="ARBA00012523"/>
    </source>
</evidence>
<proteinExistence type="inferred from homology"/>
<dbReference type="PANTHER" id="PTHR34848:SF1">
    <property type="entry name" value="BIFUNCTIONAL ADENOSYLCOBALAMIN BIOSYNTHESIS PROTEIN COBU"/>
    <property type="match status" value="1"/>
</dbReference>
<feature type="binding site" evidence="19">
    <location>
        <position position="63"/>
    </location>
    <ligand>
        <name>GTP</name>
        <dbReference type="ChEBI" id="CHEBI:37565"/>
    </ligand>
</feature>
<dbReference type="InterPro" id="IPR003203">
    <property type="entry name" value="CobU/CobP"/>
</dbReference>
<keyword evidence="13 20" id="KW-0418">Kinase</keyword>
<evidence type="ECO:0000256" key="6">
    <source>
        <dbReference type="ARBA" id="ARBA00005159"/>
    </source>
</evidence>
<evidence type="ECO:0000256" key="5">
    <source>
        <dbReference type="ARBA" id="ARBA00004692"/>
    </source>
</evidence>
<evidence type="ECO:0000256" key="7">
    <source>
        <dbReference type="ARBA" id="ARBA00007490"/>
    </source>
</evidence>
<keyword evidence="21" id="KW-1185">Reference proteome</keyword>
<dbReference type="PIRSF" id="PIRSF006135">
    <property type="entry name" value="CobU"/>
    <property type="match status" value="1"/>
</dbReference>
<dbReference type="GO" id="GO:0005524">
    <property type="term" value="F:ATP binding"/>
    <property type="evidence" value="ECO:0007669"/>
    <property type="project" value="UniProtKB-KW"/>
</dbReference>
<gene>
    <name evidence="20" type="ORF">PHILAsVB114_00525</name>
</gene>
<evidence type="ECO:0000313" key="21">
    <source>
        <dbReference type="Proteomes" id="UP000217221"/>
    </source>
</evidence>
<feature type="binding site" evidence="19">
    <location>
        <position position="84"/>
    </location>
    <ligand>
        <name>GTP</name>
        <dbReference type="ChEBI" id="CHEBI:37565"/>
    </ligand>
</feature>
<dbReference type="GO" id="GO:0008820">
    <property type="term" value="F:cobinamide phosphate guanylyltransferase activity"/>
    <property type="evidence" value="ECO:0007669"/>
    <property type="project" value="UniProtKB-EC"/>
</dbReference>
<comment type="pathway">
    <text evidence="5">Cofactor biosynthesis; adenosylcobalamin biosynthesis; adenosylcobalamin from cob(II)yrinate a,c-diamide: step 6/7.</text>
</comment>
<dbReference type="NCBIfam" id="NF004469">
    <property type="entry name" value="PRK05800.1"/>
    <property type="match status" value="1"/>
</dbReference>
<dbReference type="GO" id="GO:0005525">
    <property type="term" value="F:GTP binding"/>
    <property type="evidence" value="ECO:0007669"/>
    <property type="project" value="UniProtKB-KW"/>
</dbReference>
<sequence length="167" mass="18226">MSIYFVAGGARSGKSRKGEELALTLSGASKPIFIATAEAVDDEMTKRIQKHQNDRGDAFSLVEEPKNLSKALKEIDTHATVLVDCLTLWLSNNMMGEGSDSNESVIAAARARKGATIFISNEVGEGIVPMHPVSREFRDLSGIMNQQFAQAAEKVYFMKFGIAQELK</sequence>
<dbReference type="GO" id="GO:0009236">
    <property type="term" value="P:cobalamin biosynthetic process"/>
    <property type="evidence" value="ECO:0007669"/>
    <property type="project" value="UniProtKB-UniPathway"/>
</dbReference>
<keyword evidence="11 20" id="KW-0808">Transferase</keyword>
<comment type="similarity">
    <text evidence="7">Belongs to the CobU/CobP family.</text>
</comment>
<comment type="function">
    <text evidence="4">Catalyzes ATP-dependent phosphorylation of adenosylcobinamide and addition of GMP to adenosylcobinamide phosphate.</text>
</comment>
<evidence type="ECO:0000256" key="10">
    <source>
        <dbReference type="ARBA" id="ARBA00022573"/>
    </source>
</evidence>
<dbReference type="InterPro" id="IPR027417">
    <property type="entry name" value="P-loop_NTPase"/>
</dbReference>
<comment type="catalytic activity">
    <reaction evidence="3">
        <text>adenosylcob(III)inamide + GTP = adenosylcob(III)inamide phosphate + GDP + H(+)</text>
        <dbReference type="Rhea" id="RHEA:15765"/>
        <dbReference type="ChEBI" id="CHEBI:2480"/>
        <dbReference type="ChEBI" id="CHEBI:15378"/>
        <dbReference type="ChEBI" id="CHEBI:37565"/>
        <dbReference type="ChEBI" id="CHEBI:58189"/>
        <dbReference type="ChEBI" id="CHEBI:58502"/>
        <dbReference type="EC" id="2.7.1.156"/>
    </reaction>
</comment>
<dbReference type="UniPathway" id="UPA00148">
    <property type="reaction ID" value="UER00236"/>
</dbReference>
<dbReference type="Gene3D" id="3.40.50.300">
    <property type="entry name" value="P-loop containing nucleotide triphosphate hydrolases"/>
    <property type="match status" value="1"/>
</dbReference>
<keyword evidence="20" id="KW-0548">Nucleotidyltransferase</keyword>
<evidence type="ECO:0000256" key="1">
    <source>
        <dbReference type="ARBA" id="ARBA00000312"/>
    </source>
</evidence>
<dbReference type="EMBL" id="CP016782">
    <property type="protein sequence ID" value="ASY27178.1"/>
    <property type="molecule type" value="Genomic_DNA"/>
</dbReference>
<dbReference type="Pfam" id="PF02283">
    <property type="entry name" value="CobU"/>
    <property type="match status" value="1"/>
</dbReference>
<dbReference type="EC" id="2.7.1.156" evidence="8"/>
<dbReference type="EC" id="2.7.7.62" evidence="9"/>
<feature type="active site" description="GMP-histidine intermediate" evidence="18">
    <location>
        <position position="51"/>
    </location>
</feature>
<keyword evidence="12 19" id="KW-0547">Nucleotide-binding</keyword>
<evidence type="ECO:0000313" key="20">
    <source>
        <dbReference type="EMBL" id="ASY27178.1"/>
    </source>
</evidence>
<evidence type="ECO:0000256" key="13">
    <source>
        <dbReference type="ARBA" id="ARBA00022777"/>
    </source>
</evidence>
<keyword evidence="15 19" id="KW-0342">GTP-binding</keyword>
<dbReference type="SUPFAM" id="SSF52540">
    <property type="entry name" value="P-loop containing nucleoside triphosphate hydrolases"/>
    <property type="match status" value="1"/>
</dbReference>
<evidence type="ECO:0000256" key="2">
    <source>
        <dbReference type="ARBA" id="ARBA00000711"/>
    </source>
</evidence>
<dbReference type="PANTHER" id="PTHR34848">
    <property type="match status" value="1"/>
</dbReference>
<comment type="catalytic activity">
    <reaction evidence="1">
        <text>adenosylcob(III)inamide + ATP = adenosylcob(III)inamide phosphate + ADP + H(+)</text>
        <dbReference type="Rhea" id="RHEA:15769"/>
        <dbReference type="ChEBI" id="CHEBI:2480"/>
        <dbReference type="ChEBI" id="CHEBI:15378"/>
        <dbReference type="ChEBI" id="CHEBI:30616"/>
        <dbReference type="ChEBI" id="CHEBI:58502"/>
        <dbReference type="ChEBI" id="CHEBI:456216"/>
        <dbReference type="EC" id="2.7.1.156"/>
    </reaction>
</comment>
<evidence type="ECO:0000256" key="17">
    <source>
        <dbReference type="ARBA" id="ARBA00030571"/>
    </source>
</evidence>
<dbReference type="CDD" id="cd00544">
    <property type="entry name" value="CobU"/>
    <property type="match status" value="1"/>
</dbReference>
<evidence type="ECO:0000256" key="12">
    <source>
        <dbReference type="ARBA" id="ARBA00022741"/>
    </source>
</evidence>
<evidence type="ECO:0000256" key="8">
    <source>
        <dbReference type="ARBA" id="ARBA00012016"/>
    </source>
</evidence>
<feature type="binding site" evidence="19">
    <location>
        <begin position="35"/>
        <end position="37"/>
    </location>
    <ligand>
        <name>GTP</name>
        <dbReference type="ChEBI" id="CHEBI:37565"/>
    </ligand>
</feature>
<evidence type="ECO:0000256" key="15">
    <source>
        <dbReference type="ARBA" id="ARBA00023134"/>
    </source>
</evidence>
<dbReference type="OrthoDB" id="9788370at2"/>
<feature type="binding site" evidence="19">
    <location>
        <begin position="8"/>
        <end position="15"/>
    </location>
    <ligand>
        <name>GTP</name>
        <dbReference type="ChEBI" id="CHEBI:37565"/>
    </ligand>
</feature>
<dbReference type="RefSeq" id="WP_095697471.1">
    <property type="nucleotide sequence ID" value="NZ_CP016782.1"/>
</dbReference>
<evidence type="ECO:0000256" key="3">
    <source>
        <dbReference type="ARBA" id="ARBA00001522"/>
    </source>
</evidence>
<evidence type="ECO:0000256" key="14">
    <source>
        <dbReference type="ARBA" id="ARBA00022840"/>
    </source>
</evidence>
<name>A0A249LDI3_9ACTN</name>
<protein>
    <recommendedName>
        <fullName evidence="16">Adenosylcobinamide kinase</fullName>
        <ecNumber evidence="8">2.7.1.156</ecNumber>
        <ecNumber evidence="9">2.7.7.62</ecNumber>
    </recommendedName>
    <alternativeName>
        <fullName evidence="17">Adenosylcobinamide-phosphate guanylyltransferase</fullName>
    </alternativeName>
</protein>
<keyword evidence="14" id="KW-0067">ATP-binding</keyword>
<organism evidence="20 21">
    <name type="scientific">Candidatus Planktophila limnetica</name>
    <dbReference type="NCBI Taxonomy" id="573600"/>
    <lineage>
        <taxon>Bacteria</taxon>
        <taxon>Bacillati</taxon>
        <taxon>Actinomycetota</taxon>
        <taxon>Actinomycetes</taxon>
        <taxon>Candidatus Nanopelagicales</taxon>
        <taxon>Candidatus Nanopelagicaceae</taxon>
        <taxon>Candidatus Planktophila</taxon>
    </lineage>
</organism>
<dbReference type="AlphaFoldDB" id="A0A249LDI3"/>
<dbReference type="GO" id="GO:0043752">
    <property type="term" value="F:adenosylcobinamide kinase activity"/>
    <property type="evidence" value="ECO:0007669"/>
    <property type="project" value="UniProtKB-EC"/>
</dbReference>